<reference evidence="1" key="1">
    <citation type="journal article" date="2017" name="Nature">
        <title>The sunflower genome provides insights into oil metabolism, flowering and Asterid evolution.</title>
        <authorList>
            <person name="Badouin H."/>
            <person name="Gouzy J."/>
            <person name="Grassa C.J."/>
            <person name="Murat F."/>
            <person name="Staton S.E."/>
            <person name="Cottret L."/>
            <person name="Lelandais-Briere C."/>
            <person name="Owens G.L."/>
            <person name="Carrere S."/>
            <person name="Mayjonade B."/>
            <person name="Legrand L."/>
            <person name="Gill N."/>
            <person name="Kane N.C."/>
            <person name="Bowers J.E."/>
            <person name="Hubner S."/>
            <person name="Bellec A."/>
            <person name="Berard A."/>
            <person name="Berges H."/>
            <person name="Blanchet N."/>
            <person name="Boniface M.C."/>
            <person name="Brunel D."/>
            <person name="Catrice O."/>
            <person name="Chaidir N."/>
            <person name="Claudel C."/>
            <person name="Donnadieu C."/>
            <person name="Faraut T."/>
            <person name="Fievet G."/>
            <person name="Helmstetter N."/>
            <person name="King M."/>
            <person name="Knapp S.J."/>
            <person name="Lai Z."/>
            <person name="Le Paslier M.C."/>
            <person name="Lippi Y."/>
            <person name="Lorenzon L."/>
            <person name="Mandel J.R."/>
            <person name="Marage G."/>
            <person name="Marchand G."/>
            <person name="Marquand E."/>
            <person name="Bret-Mestries E."/>
            <person name="Morien E."/>
            <person name="Nambeesan S."/>
            <person name="Nguyen T."/>
            <person name="Pegot-Espagnet P."/>
            <person name="Pouilly N."/>
            <person name="Raftis F."/>
            <person name="Sallet E."/>
            <person name="Schiex T."/>
            <person name="Thomas J."/>
            <person name="Vandecasteele C."/>
            <person name="Vares D."/>
            <person name="Vear F."/>
            <person name="Vautrin S."/>
            <person name="Crespi M."/>
            <person name="Mangin B."/>
            <person name="Burke J.M."/>
            <person name="Salse J."/>
            <person name="Munos S."/>
            <person name="Vincourt P."/>
            <person name="Rieseberg L.H."/>
            <person name="Langlade N.B."/>
        </authorList>
    </citation>
    <scope>NUCLEOTIDE SEQUENCE</scope>
    <source>
        <tissue evidence="1">Leaves</tissue>
    </source>
</reference>
<evidence type="ECO:0000313" key="1">
    <source>
        <dbReference type="EMBL" id="KAF5801031.1"/>
    </source>
</evidence>
<dbReference type="EMBL" id="MNCJ02000321">
    <property type="protein sequence ID" value="KAF5801031.1"/>
    <property type="molecule type" value="Genomic_DNA"/>
</dbReference>
<protein>
    <submittedName>
        <fullName evidence="1">Uncharacterized protein</fullName>
    </submittedName>
</protein>
<accession>A0A9K3IR48</accession>
<gene>
    <name evidence="1" type="ORF">HanXRQr2_Chr06g0243411</name>
</gene>
<dbReference type="AlphaFoldDB" id="A0A9K3IR48"/>
<keyword evidence="2" id="KW-1185">Reference proteome</keyword>
<evidence type="ECO:0000313" key="2">
    <source>
        <dbReference type="Proteomes" id="UP000215914"/>
    </source>
</evidence>
<proteinExistence type="predicted"/>
<reference evidence="1" key="2">
    <citation type="submission" date="2020-06" db="EMBL/GenBank/DDBJ databases">
        <title>Helianthus annuus Genome sequencing and assembly Release 2.</title>
        <authorList>
            <person name="Gouzy J."/>
            <person name="Langlade N."/>
            <person name="Munos S."/>
        </authorList>
    </citation>
    <scope>NUCLEOTIDE SEQUENCE</scope>
    <source>
        <tissue evidence="1">Leaves</tissue>
    </source>
</reference>
<dbReference type="Gramene" id="mRNA:HanXRQr2_Chr06g0243411">
    <property type="protein sequence ID" value="CDS:HanXRQr2_Chr06g0243411.1"/>
    <property type="gene ID" value="HanXRQr2_Chr06g0243411"/>
</dbReference>
<sequence>MKSAIQKNDVLAYLSRAFKKFLKFMINKLIIASLGKKKLIKCYFFKTIKWFY</sequence>
<dbReference type="Proteomes" id="UP000215914">
    <property type="component" value="Unassembled WGS sequence"/>
</dbReference>
<name>A0A9K3IR48_HELAN</name>
<comment type="caution">
    <text evidence="1">The sequence shown here is derived from an EMBL/GenBank/DDBJ whole genome shotgun (WGS) entry which is preliminary data.</text>
</comment>
<organism evidence="1 2">
    <name type="scientific">Helianthus annuus</name>
    <name type="common">Common sunflower</name>
    <dbReference type="NCBI Taxonomy" id="4232"/>
    <lineage>
        <taxon>Eukaryota</taxon>
        <taxon>Viridiplantae</taxon>
        <taxon>Streptophyta</taxon>
        <taxon>Embryophyta</taxon>
        <taxon>Tracheophyta</taxon>
        <taxon>Spermatophyta</taxon>
        <taxon>Magnoliopsida</taxon>
        <taxon>eudicotyledons</taxon>
        <taxon>Gunneridae</taxon>
        <taxon>Pentapetalae</taxon>
        <taxon>asterids</taxon>
        <taxon>campanulids</taxon>
        <taxon>Asterales</taxon>
        <taxon>Asteraceae</taxon>
        <taxon>Asteroideae</taxon>
        <taxon>Heliantheae alliance</taxon>
        <taxon>Heliantheae</taxon>
        <taxon>Helianthus</taxon>
    </lineage>
</organism>